<dbReference type="GO" id="GO:0000070">
    <property type="term" value="P:mitotic sister chromatid segregation"/>
    <property type="evidence" value="ECO:0007669"/>
    <property type="project" value="TreeGrafter"/>
</dbReference>
<dbReference type="GO" id="GO:0051382">
    <property type="term" value="P:kinetochore assembly"/>
    <property type="evidence" value="ECO:0007669"/>
    <property type="project" value="TreeGrafter"/>
</dbReference>
<organism evidence="11">
    <name type="scientific">Arion vulgaris</name>
    <dbReference type="NCBI Taxonomy" id="1028688"/>
    <lineage>
        <taxon>Eukaryota</taxon>
        <taxon>Metazoa</taxon>
        <taxon>Spiralia</taxon>
        <taxon>Lophotrochozoa</taxon>
        <taxon>Mollusca</taxon>
        <taxon>Gastropoda</taxon>
        <taxon>Heterobranchia</taxon>
        <taxon>Euthyneura</taxon>
        <taxon>Panpulmonata</taxon>
        <taxon>Eupulmonata</taxon>
        <taxon>Stylommatophora</taxon>
        <taxon>Helicina</taxon>
        <taxon>Arionoidea</taxon>
        <taxon>Arionidae</taxon>
        <taxon>Arion</taxon>
    </lineage>
</organism>
<dbReference type="EMBL" id="HACG01038327">
    <property type="protein sequence ID" value="CEK85192.1"/>
    <property type="molecule type" value="Transcribed_RNA"/>
</dbReference>
<dbReference type="InterPro" id="IPR008685">
    <property type="entry name" value="Centromere_Mis12"/>
</dbReference>
<keyword evidence="10" id="KW-0137">Centromere</keyword>
<evidence type="ECO:0000313" key="12">
    <source>
        <dbReference type="EMBL" id="CEK85193.1"/>
    </source>
</evidence>
<comment type="subcellular location">
    <subcellularLocation>
        <location evidence="1">Chromosome</location>
        <location evidence="1">Centromere</location>
        <location evidence="1">Kinetochore</location>
    </subcellularLocation>
</comment>
<accession>A0A0B7AX08</accession>
<evidence type="ECO:0000256" key="4">
    <source>
        <dbReference type="ARBA" id="ARBA00022454"/>
    </source>
</evidence>
<proteinExistence type="inferred from homology"/>
<evidence type="ECO:0000256" key="10">
    <source>
        <dbReference type="ARBA" id="ARBA00023328"/>
    </source>
</evidence>
<dbReference type="GO" id="GO:0005634">
    <property type="term" value="C:nucleus"/>
    <property type="evidence" value="ECO:0007669"/>
    <property type="project" value="InterPro"/>
</dbReference>
<keyword evidence="4" id="KW-0158">Chromosome</keyword>
<comment type="similarity">
    <text evidence="2">Belongs to the mis12 family.</text>
</comment>
<sequence>MEKTELSSSDHLPVTEATTGDENVKLEYAAQHFGFTPITLLNGMFNTVCDMYREALKAFCSTCSDKYPNVMTDEELRNSRHAVSEIIDKDVSEMFDTLEFYLLEGVFSIPENIVLPEDRCQLQRLSQDEHNEMEAKIDDVKKRIIAVKYANAMLDQHLKDSKNLQGSVDKLVEHLSSESSLSQLGGTNLKDWISYHSELLTKSLSPQK</sequence>
<protein>
    <recommendedName>
        <fullName evidence="3">Protein MIS12 homolog</fullName>
    </recommendedName>
</protein>
<dbReference type="PANTHER" id="PTHR14527:SF2">
    <property type="entry name" value="PROTEIN MIS12 HOMOLOG"/>
    <property type="match status" value="1"/>
</dbReference>
<evidence type="ECO:0000256" key="7">
    <source>
        <dbReference type="ARBA" id="ARBA00022838"/>
    </source>
</evidence>
<evidence type="ECO:0000256" key="1">
    <source>
        <dbReference type="ARBA" id="ARBA00004629"/>
    </source>
</evidence>
<dbReference type="GO" id="GO:0000444">
    <property type="term" value="C:MIS12/MIND type complex"/>
    <property type="evidence" value="ECO:0007669"/>
    <property type="project" value="TreeGrafter"/>
</dbReference>
<keyword evidence="7" id="KW-0995">Kinetochore</keyword>
<evidence type="ECO:0000256" key="3">
    <source>
        <dbReference type="ARBA" id="ARBA00013793"/>
    </source>
</evidence>
<reference evidence="11" key="1">
    <citation type="submission" date="2014-12" db="EMBL/GenBank/DDBJ databases">
        <title>Insight into the proteome of Arion vulgaris.</title>
        <authorList>
            <person name="Aradska J."/>
            <person name="Bulat T."/>
            <person name="Smidak R."/>
            <person name="Sarate P."/>
            <person name="Gangsoo J."/>
            <person name="Sialana F."/>
            <person name="Bilban M."/>
            <person name="Lubec G."/>
        </authorList>
    </citation>
    <scope>NUCLEOTIDE SEQUENCE</scope>
    <source>
        <tissue evidence="11">Skin</tissue>
    </source>
</reference>
<dbReference type="AlphaFoldDB" id="A0A0B7AX08"/>
<gene>
    <name evidence="11" type="primary">ORF146861</name>
    <name evidence="12" type="synonym">ORF146865</name>
</gene>
<keyword evidence="9" id="KW-0131">Cell cycle</keyword>
<evidence type="ECO:0000256" key="6">
    <source>
        <dbReference type="ARBA" id="ARBA00022776"/>
    </source>
</evidence>
<dbReference type="GO" id="GO:0051301">
    <property type="term" value="P:cell division"/>
    <property type="evidence" value="ECO:0007669"/>
    <property type="project" value="UniProtKB-KW"/>
</dbReference>
<dbReference type="Pfam" id="PF05859">
    <property type="entry name" value="Mis12"/>
    <property type="match status" value="1"/>
</dbReference>
<keyword evidence="5" id="KW-0132">Cell division</keyword>
<evidence type="ECO:0000256" key="9">
    <source>
        <dbReference type="ARBA" id="ARBA00023306"/>
    </source>
</evidence>
<evidence type="ECO:0000256" key="2">
    <source>
        <dbReference type="ARBA" id="ARBA00008643"/>
    </source>
</evidence>
<dbReference type="PANTHER" id="PTHR14527">
    <property type="entry name" value="PROTEIN MIS12 HOMOLOG"/>
    <property type="match status" value="1"/>
</dbReference>
<dbReference type="EMBL" id="HACG01038328">
    <property type="protein sequence ID" value="CEK85193.1"/>
    <property type="molecule type" value="Transcribed_RNA"/>
</dbReference>
<evidence type="ECO:0000256" key="5">
    <source>
        <dbReference type="ARBA" id="ARBA00022618"/>
    </source>
</evidence>
<keyword evidence="8" id="KW-0175">Coiled coil</keyword>
<evidence type="ECO:0000313" key="11">
    <source>
        <dbReference type="EMBL" id="CEK85192.1"/>
    </source>
</evidence>
<keyword evidence="6" id="KW-0498">Mitosis</keyword>
<name>A0A0B7AX08_9EUPU</name>
<evidence type="ECO:0000256" key="8">
    <source>
        <dbReference type="ARBA" id="ARBA00023054"/>
    </source>
</evidence>